<protein>
    <submittedName>
        <fullName evidence="1">Uncharacterized protein</fullName>
    </submittedName>
</protein>
<keyword evidence="2" id="KW-1185">Reference proteome</keyword>
<dbReference type="Proteomes" id="UP000002774">
    <property type="component" value="Chromosome"/>
</dbReference>
<dbReference type="STRING" id="714943.Mucpa_3514"/>
<evidence type="ECO:0000313" key="2">
    <source>
        <dbReference type="Proteomes" id="UP000002774"/>
    </source>
</evidence>
<sequence>MLYLFMSMSDQSFREAFKPLHIPAHYDAGDSDENKIVYVLAQLGEGTADDVAIKLHELDPSIDVQAFKAVVASVLGDLYEKGLLKGEESSSAVRYNLSKITEANDGTVNPDLLAPGLD</sequence>
<reference evidence="1" key="1">
    <citation type="submission" date="2011-09" db="EMBL/GenBank/DDBJ databases">
        <title>The permanent draft genome of Mucilaginibacter paludis DSM 18603.</title>
        <authorList>
            <consortium name="US DOE Joint Genome Institute (JGI-PGF)"/>
            <person name="Lucas S."/>
            <person name="Han J."/>
            <person name="Lapidus A."/>
            <person name="Bruce D."/>
            <person name="Goodwin L."/>
            <person name="Pitluck S."/>
            <person name="Peters L."/>
            <person name="Kyrpides N."/>
            <person name="Mavromatis K."/>
            <person name="Ivanova N."/>
            <person name="Mikhailova N."/>
            <person name="Held B."/>
            <person name="Detter J.C."/>
            <person name="Tapia R."/>
            <person name="Han C."/>
            <person name="Land M."/>
            <person name="Hauser L."/>
            <person name="Markowitz V."/>
            <person name="Cheng J.-F."/>
            <person name="Hugenholtz P."/>
            <person name="Woyke T."/>
            <person name="Wu D."/>
            <person name="Tindall B."/>
            <person name="Brambilla E."/>
            <person name="Klenk H.-P."/>
            <person name="Eisen J.A."/>
        </authorList>
    </citation>
    <scope>NUCLEOTIDE SEQUENCE [LARGE SCALE GENOMIC DNA]</scope>
    <source>
        <strain evidence="1">DSM 18603</strain>
    </source>
</reference>
<dbReference type="eggNOG" id="ENOG5032W6Y">
    <property type="taxonomic scope" value="Bacteria"/>
</dbReference>
<name>H1YIR7_9SPHI</name>
<proteinExistence type="predicted"/>
<evidence type="ECO:0000313" key="1">
    <source>
        <dbReference type="EMBL" id="EHQ27612.1"/>
    </source>
</evidence>
<gene>
    <name evidence="1" type="ORF">Mucpa_3514</name>
</gene>
<dbReference type="EMBL" id="CM001403">
    <property type="protein sequence ID" value="EHQ27612.1"/>
    <property type="molecule type" value="Genomic_DNA"/>
</dbReference>
<dbReference type="AlphaFoldDB" id="H1YIR7"/>
<organism evidence="1 2">
    <name type="scientific">Mucilaginibacter paludis DSM 18603</name>
    <dbReference type="NCBI Taxonomy" id="714943"/>
    <lineage>
        <taxon>Bacteria</taxon>
        <taxon>Pseudomonadati</taxon>
        <taxon>Bacteroidota</taxon>
        <taxon>Sphingobacteriia</taxon>
        <taxon>Sphingobacteriales</taxon>
        <taxon>Sphingobacteriaceae</taxon>
        <taxon>Mucilaginibacter</taxon>
    </lineage>
</organism>
<dbReference type="HOGENOM" id="CLU_2070475_0_0_10"/>
<accession>H1YIR7</accession>